<evidence type="ECO:0000256" key="2">
    <source>
        <dbReference type="SAM" id="SignalP"/>
    </source>
</evidence>
<dbReference type="OrthoDB" id="5492401at2"/>
<dbReference type="PANTHER" id="PTHR33227">
    <property type="entry name" value="STIGMA-SPECIFIC STIG1-LIKE PROTEIN 3"/>
    <property type="match status" value="1"/>
</dbReference>
<feature type="signal peptide" evidence="2">
    <location>
        <begin position="1"/>
        <end position="35"/>
    </location>
</feature>
<keyword evidence="1 2" id="KW-0732">Signal</keyword>
<dbReference type="KEGG" id="llu:AKJ09_04102"/>
<evidence type="ECO:0008006" key="5">
    <source>
        <dbReference type="Google" id="ProtNLM"/>
    </source>
</evidence>
<dbReference type="InterPro" id="IPR006969">
    <property type="entry name" value="Stig-like"/>
</dbReference>
<evidence type="ECO:0000313" key="4">
    <source>
        <dbReference type="Proteomes" id="UP000064967"/>
    </source>
</evidence>
<accession>A0A0K1PV79</accession>
<proteinExistence type="predicted"/>
<dbReference type="EMBL" id="CP012333">
    <property type="protein sequence ID" value="AKU97438.1"/>
    <property type="molecule type" value="Genomic_DNA"/>
</dbReference>
<name>A0A0K1PV79_9BACT</name>
<organism evidence="3 4">
    <name type="scientific">Labilithrix luteola</name>
    <dbReference type="NCBI Taxonomy" id="1391654"/>
    <lineage>
        <taxon>Bacteria</taxon>
        <taxon>Pseudomonadati</taxon>
        <taxon>Myxococcota</taxon>
        <taxon>Polyangia</taxon>
        <taxon>Polyangiales</taxon>
        <taxon>Labilitrichaceae</taxon>
        <taxon>Labilithrix</taxon>
    </lineage>
</organism>
<feature type="chain" id="PRO_5005466652" description="Tryptophan synthase alpha chain" evidence="2">
    <location>
        <begin position="36"/>
        <end position="407"/>
    </location>
</feature>
<dbReference type="PANTHER" id="PTHR33227:SF60">
    <property type="entry name" value="STIG1-LIKE PROTEIN"/>
    <property type="match status" value="1"/>
</dbReference>
<dbReference type="STRING" id="1391654.AKJ09_04102"/>
<evidence type="ECO:0000313" key="3">
    <source>
        <dbReference type="EMBL" id="AKU97438.1"/>
    </source>
</evidence>
<dbReference type="Proteomes" id="UP000064967">
    <property type="component" value="Chromosome"/>
</dbReference>
<dbReference type="AlphaFoldDB" id="A0A0K1PV79"/>
<sequence>MTPRVSSLSRIGSLVALPAAAFAFLALVPSGCANSIDVGVEGHDAGVIDETPTFTPRPDGGDASTDVFTPTRAMCMATSCPAPYASCGGDYLCQTNLSSDPNNCGECGSVCPETFGYLNMTSSCVNGACVPACGKTLVNGGFNNWADCNKILEDGCEVSLSRDPNNCGACGNKCPDGVNCLDGKCGCPAGLIECEGSCIDARSDERNCGACKSFCQTTPSTLAHMENACVDGECGKPRCKKGYSDCDKDQSNGCEVLTGIDAGKIDRNNCGGCGIKCKDSEVCFDSNYDGVPECLCQNPAETLCTDGYNYACHDLLSDLTNCGTCGHDCTSYLENAAGACRKGMCEVECNPGWGDCDGVPQNGCETNLMVSNANCGTCGTRCDTQAGQPCVEGKCAMVECDAGVQPQ</sequence>
<reference evidence="3 4" key="1">
    <citation type="submission" date="2015-08" db="EMBL/GenBank/DDBJ databases">
        <authorList>
            <person name="Babu N.S."/>
            <person name="Beckwith C.J."/>
            <person name="Beseler K.G."/>
            <person name="Brison A."/>
            <person name="Carone J.V."/>
            <person name="Caskin T.P."/>
            <person name="Diamond M."/>
            <person name="Durham M.E."/>
            <person name="Foxe J.M."/>
            <person name="Go M."/>
            <person name="Henderson B.A."/>
            <person name="Jones I.B."/>
            <person name="McGettigan J.A."/>
            <person name="Micheletti S.J."/>
            <person name="Nasrallah M.E."/>
            <person name="Ortiz D."/>
            <person name="Piller C.R."/>
            <person name="Privatt S.R."/>
            <person name="Schneider S.L."/>
            <person name="Sharp S."/>
            <person name="Smith T.C."/>
            <person name="Stanton J.D."/>
            <person name="Ullery H.E."/>
            <person name="Wilson R.J."/>
            <person name="Serrano M.G."/>
            <person name="Buck G."/>
            <person name="Lee V."/>
            <person name="Wang Y."/>
            <person name="Carvalho R."/>
            <person name="Voegtly L."/>
            <person name="Shi R."/>
            <person name="Duckworth R."/>
            <person name="Johnson A."/>
            <person name="Loviza R."/>
            <person name="Walstead R."/>
            <person name="Shah Z."/>
            <person name="Kiflezghi M."/>
            <person name="Wade K."/>
            <person name="Ball S.L."/>
            <person name="Bradley K.W."/>
            <person name="Asai D.J."/>
            <person name="Bowman C.A."/>
            <person name="Russell D.A."/>
            <person name="Pope W.H."/>
            <person name="Jacobs-Sera D."/>
            <person name="Hendrix R.W."/>
            <person name="Hatfull G.F."/>
        </authorList>
    </citation>
    <scope>NUCLEOTIDE SEQUENCE [LARGE SCALE GENOMIC DNA]</scope>
    <source>
        <strain evidence="3 4">DSM 27648</strain>
    </source>
</reference>
<dbReference type="RefSeq" id="WP_146648571.1">
    <property type="nucleotide sequence ID" value="NZ_CP012333.1"/>
</dbReference>
<evidence type="ECO:0000256" key="1">
    <source>
        <dbReference type="ARBA" id="ARBA00022729"/>
    </source>
</evidence>
<gene>
    <name evidence="3" type="ORF">AKJ09_04102</name>
</gene>
<keyword evidence="4" id="KW-1185">Reference proteome</keyword>
<protein>
    <recommendedName>
        <fullName evidence="5">Tryptophan synthase alpha chain</fullName>
    </recommendedName>
</protein>